<reference evidence="3" key="1">
    <citation type="submission" date="2018-08" db="EMBL/GenBank/DDBJ databases">
        <authorList>
            <person name="Kim S.-J."/>
            <person name="Jung G.-Y."/>
        </authorList>
    </citation>
    <scope>NUCLEOTIDE SEQUENCE [LARGE SCALE GENOMIC DNA]</scope>
    <source>
        <strain evidence="3">GY_G</strain>
    </source>
</reference>
<dbReference type="RefSeq" id="WP_115548715.1">
    <property type="nucleotide sequence ID" value="NZ_QRGP01000001.1"/>
</dbReference>
<keyword evidence="3" id="KW-1185">Reference proteome</keyword>
<accession>A0A371BHZ3</accession>
<feature type="domain" description="Saccharopine dehydrogenase NADP binding" evidence="1">
    <location>
        <begin position="5"/>
        <end position="129"/>
    </location>
</feature>
<protein>
    <submittedName>
        <fullName evidence="2">Potassium transporter</fullName>
    </submittedName>
</protein>
<dbReference type="PANTHER" id="PTHR43796">
    <property type="entry name" value="CARBOXYNORSPERMIDINE SYNTHASE"/>
    <property type="match status" value="1"/>
</dbReference>
<dbReference type="SUPFAM" id="SSF51735">
    <property type="entry name" value="NAD(P)-binding Rossmann-fold domains"/>
    <property type="match status" value="1"/>
</dbReference>
<dbReference type="PANTHER" id="PTHR43796:SF2">
    <property type="entry name" value="CARBOXYNORSPERMIDINE SYNTHASE"/>
    <property type="match status" value="1"/>
</dbReference>
<dbReference type="Pfam" id="PF03435">
    <property type="entry name" value="Sacchrp_dh_NADP"/>
    <property type="match status" value="1"/>
</dbReference>
<sequence length="371" mass="40253">MVKRVLIIGGYGNFGSYIARSLASDPAIRLLIGGRSVEKAERFITSLETANPAEAHRIDIDADVGAALAAMAPDIVVHTTGPFQTQDYRVARACIEQGCHYLDLADARDFVAQIGSLDAAAKAKGVLIVSGASSVPCLTAAVIDHYLPGFERLDRIDYGISAAQQTNRGLATTSAILSYVGKPFEMIRDGRPHSVFGWQDTHSERYPELGRRWFGNCDIPDLALFPSRYPQLQNLRFAAGHELAILHFGTWLLGWAVRTGLIQSLAPHAERLLRIAFLFDWMGTSRSGFHMYLSGQGKSGGQKTARLFLIARAGHGPYIPCMPAILLARKLARGEIDHVGATPCLDLIGLDEYLAALKGLDISVMADSVHG</sequence>
<dbReference type="AlphaFoldDB" id="A0A371BHZ3"/>
<dbReference type="EMBL" id="QRGP01000001">
    <property type="protein sequence ID" value="RDV07168.1"/>
    <property type="molecule type" value="Genomic_DNA"/>
</dbReference>
<dbReference type="InterPro" id="IPR005097">
    <property type="entry name" value="Sacchrp_dh_NADP-bd"/>
</dbReference>
<evidence type="ECO:0000313" key="2">
    <source>
        <dbReference type="EMBL" id="RDV07168.1"/>
    </source>
</evidence>
<dbReference type="Gene3D" id="3.40.50.720">
    <property type="entry name" value="NAD(P)-binding Rossmann-like Domain"/>
    <property type="match status" value="1"/>
</dbReference>
<name>A0A371BHZ3_9SPHN</name>
<evidence type="ECO:0000259" key="1">
    <source>
        <dbReference type="Pfam" id="PF03435"/>
    </source>
</evidence>
<gene>
    <name evidence="2" type="ORF">DXH95_07285</name>
</gene>
<comment type="caution">
    <text evidence="2">The sequence shown here is derived from an EMBL/GenBank/DDBJ whole genome shotgun (WGS) entry which is preliminary data.</text>
</comment>
<dbReference type="Proteomes" id="UP000263833">
    <property type="component" value="Unassembled WGS sequence"/>
</dbReference>
<dbReference type="InterPro" id="IPR036291">
    <property type="entry name" value="NAD(P)-bd_dom_sf"/>
</dbReference>
<organism evidence="2 3">
    <name type="scientific">Sphingorhabdus pulchriflava</name>
    <dbReference type="NCBI Taxonomy" id="2292257"/>
    <lineage>
        <taxon>Bacteria</taxon>
        <taxon>Pseudomonadati</taxon>
        <taxon>Pseudomonadota</taxon>
        <taxon>Alphaproteobacteria</taxon>
        <taxon>Sphingomonadales</taxon>
        <taxon>Sphingomonadaceae</taxon>
        <taxon>Sphingorhabdus</taxon>
    </lineage>
</organism>
<dbReference type="OrthoDB" id="528778at2"/>
<evidence type="ECO:0000313" key="3">
    <source>
        <dbReference type="Proteomes" id="UP000263833"/>
    </source>
</evidence>
<proteinExistence type="predicted"/>